<dbReference type="InterPro" id="IPR002259">
    <property type="entry name" value="Eqnu_transpt"/>
</dbReference>
<proteinExistence type="inferred from homology"/>
<dbReference type="OrthoDB" id="46396at2759"/>
<dbReference type="STRING" id="1071381.G8BWM1"/>
<evidence type="ECO:0008006" key="10">
    <source>
        <dbReference type="Google" id="ProtNLM"/>
    </source>
</evidence>
<dbReference type="RefSeq" id="XP_003686906.1">
    <property type="nucleotide sequence ID" value="XM_003686858.1"/>
</dbReference>
<reference evidence="8 9" key="1">
    <citation type="journal article" date="2011" name="Proc. Natl. Acad. Sci. U.S.A.">
        <title>Evolutionary erosion of yeast sex chromosomes by mating-type switching accidents.</title>
        <authorList>
            <person name="Gordon J.L."/>
            <person name="Armisen D."/>
            <person name="Proux-Wera E."/>
            <person name="Oheigeartaigh S.S."/>
            <person name="Byrne K.P."/>
            <person name="Wolfe K.H."/>
        </authorList>
    </citation>
    <scope>NUCLEOTIDE SEQUENCE [LARGE SCALE GENOMIC DNA]</scope>
    <source>
        <strain evidence="9">ATCC 24235 / CBS 4417 / NBRC 1672 / NRRL Y-8282 / UCD 70-5</strain>
    </source>
</reference>
<dbReference type="GO" id="GO:0000329">
    <property type="term" value="C:fungal-type vacuole membrane"/>
    <property type="evidence" value="ECO:0007669"/>
    <property type="project" value="EnsemblFungi"/>
</dbReference>
<evidence type="ECO:0000313" key="8">
    <source>
        <dbReference type="EMBL" id="CCE64472.1"/>
    </source>
</evidence>
<dbReference type="PANTHER" id="PTHR10332:SF88">
    <property type="entry name" value="EQUILIBRATIVE NUCLEOSIDE TRANSPORTER 1, ISOFORM A"/>
    <property type="match status" value="1"/>
</dbReference>
<gene>
    <name evidence="8" type="primary">TPHA0H02690</name>
    <name evidence="8" type="ordered locus">TPHA_0H02690</name>
</gene>
<evidence type="ECO:0000256" key="3">
    <source>
        <dbReference type="ARBA" id="ARBA00022448"/>
    </source>
</evidence>
<dbReference type="PRINTS" id="PR01130">
    <property type="entry name" value="DERENTRNSPRT"/>
</dbReference>
<dbReference type="HOGENOM" id="CLU_021611_3_0_1"/>
<feature type="transmembrane region" description="Helical" evidence="7">
    <location>
        <begin position="157"/>
        <end position="177"/>
    </location>
</feature>
<dbReference type="GeneID" id="11534062"/>
<evidence type="ECO:0000256" key="1">
    <source>
        <dbReference type="ARBA" id="ARBA00004141"/>
    </source>
</evidence>
<dbReference type="PIRSF" id="PIRSF016379">
    <property type="entry name" value="ENT"/>
    <property type="match status" value="1"/>
</dbReference>
<keyword evidence="5 7" id="KW-1133">Transmembrane helix</keyword>
<evidence type="ECO:0000256" key="6">
    <source>
        <dbReference type="ARBA" id="ARBA00023136"/>
    </source>
</evidence>
<protein>
    <recommendedName>
        <fullName evidence="10">Nucleoside transporter FUN26</fullName>
    </recommendedName>
</protein>
<comment type="similarity">
    <text evidence="2">Belongs to the SLC29A/ENT transporter (TC 2.A.57) family.</text>
</comment>
<evidence type="ECO:0000256" key="7">
    <source>
        <dbReference type="SAM" id="Phobius"/>
    </source>
</evidence>
<feature type="transmembrane region" description="Helical" evidence="7">
    <location>
        <begin position="354"/>
        <end position="377"/>
    </location>
</feature>
<feature type="transmembrane region" description="Helical" evidence="7">
    <location>
        <begin position="20"/>
        <end position="36"/>
    </location>
</feature>
<feature type="transmembrane region" description="Helical" evidence="7">
    <location>
        <begin position="189"/>
        <end position="207"/>
    </location>
</feature>
<comment type="subcellular location">
    <subcellularLocation>
        <location evidence="1">Membrane</location>
        <topology evidence="1">Multi-pass membrane protein</topology>
    </subcellularLocation>
</comment>
<keyword evidence="6 7" id="KW-0472">Membrane</keyword>
<evidence type="ECO:0000313" key="9">
    <source>
        <dbReference type="Proteomes" id="UP000005666"/>
    </source>
</evidence>
<dbReference type="OMA" id="GSPWTTK"/>
<sequence length="424" mass="47845">MNDYEINLAILPFHKRIQNPVYLTFIFVGIGLLWPWNTILSASDYYKHDIFHDTTIWAKIFTSSMMTVSTVTSLLFNIWLTERQFGYAKRVVNGLVWEIVVFILIILIAIIHSNFPLGLNFFALLMLVMISSTGTALTQNGILAIANHRGSDMTQAVMLGQAIAGVLPSLVLFLISLFKDPESKSSSNINFYLFTTVIISWICIWLFKSNKLEDSLNYATDPQPNGEYQELREIENEVLEKYQIPFSVLYEKLKYLVLSIFTTFTITMVFAVFASNTSAQGLPLSDNQFIPLAFSIWNIGDLCGRFIAELPYFSKSSFTPYKTLIYSLLRIGLIPMFLPFILPADNFKIITDLLYLSLQFMFGLTNGHIISMCFIKIPQNLENSAAKQAAGGFANTFVATGLTTGSILSFVFVYIINQLKTSSD</sequence>
<feature type="transmembrane region" description="Helical" evidence="7">
    <location>
        <begin position="324"/>
        <end position="342"/>
    </location>
</feature>
<feature type="transmembrane region" description="Helical" evidence="7">
    <location>
        <begin position="397"/>
        <end position="416"/>
    </location>
</feature>
<keyword evidence="4 7" id="KW-0812">Transmembrane</keyword>
<feature type="transmembrane region" description="Helical" evidence="7">
    <location>
        <begin position="92"/>
        <end position="115"/>
    </location>
</feature>
<evidence type="ECO:0000256" key="4">
    <source>
        <dbReference type="ARBA" id="ARBA00022692"/>
    </source>
</evidence>
<feature type="transmembrane region" description="Helical" evidence="7">
    <location>
        <begin position="121"/>
        <end position="145"/>
    </location>
</feature>
<dbReference type="PANTHER" id="PTHR10332">
    <property type="entry name" value="EQUILIBRATIVE NUCLEOSIDE TRANSPORTER"/>
    <property type="match status" value="1"/>
</dbReference>
<dbReference type="GO" id="GO:0034257">
    <property type="term" value="F:nicotinamide riboside transmembrane transporter activity"/>
    <property type="evidence" value="ECO:0007669"/>
    <property type="project" value="EnsemblFungi"/>
</dbReference>
<dbReference type="SUPFAM" id="SSF103473">
    <property type="entry name" value="MFS general substrate transporter"/>
    <property type="match status" value="1"/>
</dbReference>
<evidence type="ECO:0000256" key="2">
    <source>
        <dbReference type="ARBA" id="ARBA00007965"/>
    </source>
</evidence>
<organism evidence="8 9">
    <name type="scientific">Tetrapisispora phaffii (strain ATCC 24235 / CBS 4417 / NBRC 1672 / NRRL Y-8282 / UCD 70-5)</name>
    <name type="common">Yeast</name>
    <name type="synonym">Fabospora phaffii</name>
    <dbReference type="NCBI Taxonomy" id="1071381"/>
    <lineage>
        <taxon>Eukaryota</taxon>
        <taxon>Fungi</taxon>
        <taxon>Dikarya</taxon>
        <taxon>Ascomycota</taxon>
        <taxon>Saccharomycotina</taxon>
        <taxon>Saccharomycetes</taxon>
        <taxon>Saccharomycetales</taxon>
        <taxon>Saccharomycetaceae</taxon>
        <taxon>Tetrapisispora</taxon>
    </lineage>
</organism>
<dbReference type="GO" id="GO:0015205">
    <property type="term" value="F:nucleobase transmembrane transporter activity"/>
    <property type="evidence" value="ECO:0007669"/>
    <property type="project" value="EnsemblFungi"/>
</dbReference>
<dbReference type="EMBL" id="HE612863">
    <property type="protein sequence ID" value="CCE64472.1"/>
    <property type="molecule type" value="Genomic_DNA"/>
</dbReference>
<accession>G8BWM1</accession>
<keyword evidence="9" id="KW-1185">Reference proteome</keyword>
<dbReference type="AlphaFoldDB" id="G8BWM1"/>
<feature type="transmembrane region" description="Helical" evidence="7">
    <location>
        <begin position="255"/>
        <end position="274"/>
    </location>
</feature>
<dbReference type="Pfam" id="PF01733">
    <property type="entry name" value="Nucleoside_tran"/>
    <property type="match status" value="1"/>
</dbReference>
<dbReference type="Proteomes" id="UP000005666">
    <property type="component" value="Chromosome 8"/>
</dbReference>
<dbReference type="KEGG" id="tpf:TPHA_0H02690"/>
<evidence type="ECO:0000256" key="5">
    <source>
        <dbReference type="ARBA" id="ARBA00022989"/>
    </source>
</evidence>
<dbReference type="InterPro" id="IPR036259">
    <property type="entry name" value="MFS_trans_sf"/>
</dbReference>
<dbReference type="GO" id="GO:0005886">
    <property type="term" value="C:plasma membrane"/>
    <property type="evidence" value="ECO:0007669"/>
    <property type="project" value="TreeGrafter"/>
</dbReference>
<feature type="transmembrane region" description="Helical" evidence="7">
    <location>
        <begin position="56"/>
        <end position="80"/>
    </location>
</feature>
<name>G8BWM1_TETPH</name>
<keyword evidence="3" id="KW-0813">Transport</keyword>
<dbReference type="eggNOG" id="KOG1479">
    <property type="taxonomic scope" value="Eukaryota"/>
</dbReference>